<dbReference type="HOGENOM" id="CLU_1267692_0_0_1"/>
<gene>
    <name evidence="2" type="ORF">A1Q1_05982</name>
</gene>
<sequence>MVATIYQLKTITEYGATRTESTAIATVSATGTLLGNAEAYTKPSTTYPEPTWRSSTTTTPPPHSVTEPPDESGDSADPSDPFDIDTSAVVSVPNAAEVTPYTFPKSSLQPPDKPVVSDEVPPVPPPVPPKPVRMPRPVPPRPIARTTLEKLEAEARGPSQVKWLPASQLERRARVERRRGDGTRGIEKRPDNLRVQNPDPEPDPTPPPYDPAWSEGRH</sequence>
<proteinExistence type="predicted"/>
<dbReference type="AlphaFoldDB" id="J5SGQ2"/>
<protein>
    <submittedName>
        <fullName evidence="2">Uncharacterized protein</fullName>
    </submittedName>
</protein>
<dbReference type="EMBL" id="ALBS01000324">
    <property type="protein sequence ID" value="EJT45536.1"/>
    <property type="molecule type" value="Genomic_DNA"/>
</dbReference>
<name>J5SGQ2_TRIAS</name>
<reference evidence="2 3" key="1">
    <citation type="journal article" date="2012" name="Eukaryot. Cell">
        <title>Draft genome sequence of CBS 2479, the standard type strain of Trichosporon asahii.</title>
        <authorList>
            <person name="Yang R.Y."/>
            <person name="Li H.T."/>
            <person name="Zhu H."/>
            <person name="Zhou G.P."/>
            <person name="Wang M."/>
            <person name="Wang L."/>
        </authorList>
    </citation>
    <scope>NUCLEOTIDE SEQUENCE [LARGE SCALE GENOMIC DNA]</scope>
    <source>
        <strain evidence="3">ATCC 90039 / CBS 2479 / JCM 2466 / KCTC 7840 / NCYC 2677 / UAMH 7654</strain>
    </source>
</reference>
<organism evidence="2 3">
    <name type="scientific">Trichosporon asahii var. asahii (strain ATCC 90039 / CBS 2479 / JCM 2466 / KCTC 7840 / NBRC 103889/ NCYC 2677 / UAMH 7654)</name>
    <name type="common">Yeast</name>
    <dbReference type="NCBI Taxonomy" id="1186058"/>
    <lineage>
        <taxon>Eukaryota</taxon>
        <taxon>Fungi</taxon>
        <taxon>Dikarya</taxon>
        <taxon>Basidiomycota</taxon>
        <taxon>Agaricomycotina</taxon>
        <taxon>Tremellomycetes</taxon>
        <taxon>Trichosporonales</taxon>
        <taxon>Trichosporonaceae</taxon>
        <taxon>Trichosporon</taxon>
    </lineage>
</organism>
<dbReference type="GeneID" id="25989494"/>
<feature type="region of interest" description="Disordered" evidence="1">
    <location>
        <begin position="32"/>
        <end position="218"/>
    </location>
</feature>
<dbReference type="VEuPathDB" id="FungiDB:A1Q1_05982"/>
<dbReference type="RefSeq" id="XP_014176666.1">
    <property type="nucleotide sequence ID" value="XM_014321191.1"/>
</dbReference>
<feature type="compositionally biased region" description="Low complexity" evidence="1">
    <location>
        <begin position="48"/>
        <end position="58"/>
    </location>
</feature>
<dbReference type="KEGG" id="tasa:A1Q1_05982"/>
<evidence type="ECO:0000313" key="2">
    <source>
        <dbReference type="EMBL" id="EJT45536.1"/>
    </source>
</evidence>
<evidence type="ECO:0000313" key="3">
    <source>
        <dbReference type="Proteomes" id="UP000002748"/>
    </source>
</evidence>
<comment type="caution">
    <text evidence="2">The sequence shown here is derived from an EMBL/GenBank/DDBJ whole genome shotgun (WGS) entry which is preliminary data.</text>
</comment>
<evidence type="ECO:0000256" key="1">
    <source>
        <dbReference type="SAM" id="MobiDB-lite"/>
    </source>
</evidence>
<feature type="compositionally biased region" description="Basic and acidic residues" evidence="1">
    <location>
        <begin position="169"/>
        <end position="192"/>
    </location>
</feature>
<feature type="compositionally biased region" description="Pro residues" evidence="1">
    <location>
        <begin position="121"/>
        <end position="142"/>
    </location>
</feature>
<dbReference type="Proteomes" id="UP000002748">
    <property type="component" value="Unassembled WGS sequence"/>
</dbReference>
<accession>J5SGQ2</accession>